<feature type="region of interest" description="Disordered" evidence="1">
    <location>
        <begin position="1"/>
        <end position="48"/>
    </location>
</feature>
<reference evidence="3" key="1">
    <citation type="journal article" date="2019" name="Int. J. Syst. Evol. Microbiol.">
        <title>The Global Catalogue of Microorganisms (GCM) 10K type strain sequencing project: providing services to taxonomists for standard genome sequencing and annotation.</title>
        <authorList>
            <consortium name="The Broad Institute Genomics Platform"/>
            <consortium name="The Broad Institute Genome Sequencing Center for Infectious Disease"/>
            <person name="Wu L."/>
            <person name="Ma J."/>
        </authorList>
    </citation>
    <scope>NUCLEOTIDE SEQUENCE [LARGE SCALE GENOMIC DNA]</scope>
    <source>
        <strain evidence="3">JCM 18324</strain>
    </source>
</reference>
<dbReference type="EMBL" id="BAABJV010000005">
    <property type="protein sequence ID" value="GAA4775916.1"/>
    <property type="molecule type" value="Genomic_DNA"/>
</dbReference>
<accession>A0ABP9A7N4</accession>
<feature type="compositionally biased region" description="Basic and acidic residues" evidence="1">
    <location>
        <begin position="38"/>
        <end position="48"/>
    </location>
</feature>
<organism evidence="2 3">
    <name type="scientific">Streptomyces sanyensis</name>
    <dbReference type="NCBI Taxonomy" id="568869"/>
    <lineage>
        <taxon>Bacteria</taxon>
        <taxon>Bacillati</taxon>
        <taxon>Actinomycetota</taxon>
        <taxon>Actinomycetes</taxon>
        <taxon>Kitasatosporales</taxon>
        <taxon>Streptomycetaceae</taxon>
        <taxon>Streptomyces</taxon>
    </lineage>
</organism>
<keyword evidence="3" id="KW-1185">Reference proteome</keyword>
<protein>
    <submittedName>
        <fullName evidence="2">Uncharacterized protein</fullName>
    </submittedName>
</protein>
<evidence type="ECO:0000313" key="2">
    <source>
        <dbReference type="EMBL" id="GAA4775916.1"/>
    </source>
</evidence>
<evidence type="ECO:0000256" key="1">
    <source>
        <dbReference type="SAM" id="MobiDB-lite"/>
    </source>
</evidence>
<name>A0ABP9A7N4_9ACTN</name>
<dbReference type="Proteomes" id="UP001501147">
    <property type="component" value="Unassembled WGS sequence"/>
</dbReference>
<gene>
    <name evidence="2" type="ORF">GCM10023329_25730</name>
</gene>
<proteinExistence type="predicted"/>
<comment type="caution">
    <text evidence="2">The sequence shown here is derived from an EMBL/GenBank/DDBJ whole genome shotgun (WGS) entry which is preliminary data.</text>
</comment>
<sequence length="69" mass="7393">MRRPGARWQAPGDGEAVAGGEFEGLREQPGPARTGRPLHHDDPAAEGVRHTAEVRADLCQVLLPAAQRC</sequence>
<evidence type="ECO:0000313" key="3">
    <source>
        <dbReference type="Proteomes" id="UP001501147"/>
    </source>
</evidence>